<accession>A0A1I8AIK0</accession>
<protein>
    <submittedName>
        <fullName evidence="2">F-box domain-containing protein</fullName>
    </submittedName>
</protein>
<name>A0A1I8AIK0_9BILA</name>
<organism evidence="1 2">
    <name type="scientific">Steinernema glaseri</name>
    <dbReference type="NCBI Taxonomy" id="37863"/>
    <lineage>
        <taxon>Eukaryota</taxon>
        <taxon>Metazoa</taxon>
        <taxon>Ecdysozoa</taxon>
        <taxon>Nematoda</taxon>
        <taxon>Chromadorea</taxon>
        <taxon>Rhabditida</taxon>
        <taxon>Tylenchina</taxon>
        <taxon>Panagrolaimomorpha</taxon>
        <taxon>Strongyloidoidea</taxon>
        <taxon>Steinernematidae</taxon>
        <taxon>Steinernema</taxon>
    </lineage>
</organism>
<sequence length="299" mass="34677">MDSLPRELVAQIVGLASRRSKESLSSWDSPWQPIASEYHQGEFDLFIDLHVNSAAPSFEYDVYIERLLSGSTFPWDEEVAKDAHLVRDVHLSISNNFKWKTSSSGLEEDFRFIRKVFALARHGRRMHLTLDVQNNGQEPPKQCDTLRRLLDLVPYIPVVTVDRHNAFETIRSSDEESRKYGVFDVLRSLLERLRVPYFPRMADTLLNIPEECWNPDEISEPDSYLEKYYLGIYPKHHCCQVDLPFVGVRYAGFPDKDTFLIDFVAYRNSPSHTGTLFSFLSTAITHADRLFNGCRPWRP</sequence>
<dbReference type="AlphaFoldDB" id="A0A1I8AIK0"/>
<proteinExistence type="predicted"/>
<reference evidence="2" key="1">
    <citation type="submission" date="2016-11" db="UniProtKB">
        <authorList>
            <consortium name="WormBaseParasite"/>
        </authorList>
    </citation>
    <scope>IDENTIFICATION</scope>
</reference>
<dbReference type="WBParaSite" id="L893_g6150.t1">
    <property type="protein sequence ID" value="L893_g6150.t1"/>
    <property type="gene ID" value="L893_g6150"/>
</dbReference>
<dbReference type="Proteomes" id="UP000095287">
    <property type="component" value="Unplaced"/>
</dbReference>
<evidence type="ECO:0000313" key="1">
    <source>
        <dbReference type="Proteomes" id="UP000095287"/>
    </source>
</evidence>
<keyword evidence="1" id="KW-1185">Reference proteome</keyword>
<evidence type="ECO:0000313" key="2">
    <source>
        <dbReference type="WBParaSite" id="L893_g6150.t1"/>
    </source>
</evidence>